<name>A0A6L6PT54_9BURK</name>
<dbReference type="Gene3D" id="1.10.287.1700">
    <property type="match status" value="1"/>
</dbReference>
<evidence type="ECO:0000313" key="3">
    <source>
        <dbReference type="Proteomes" id="UP000475582"/>
    </source>
</evidence>
<evidence type="ECO:0000256" key="1">
    <source>
        <dbReference type="SAM" id="MobiDB-lite"/>
    </source>
</evidence>
<sequence length="163" mass="19040">MAAFAGFGQPKARREPVEVAEPKPQDKSLDQLLGVRKQRLDRIERERQEARQSWRAGRAALRAASARWRAAEADTRAYWAQARRDFLSMQTTSGQYQKAKRIYERMKQAAADERVRCLEAVEQCRSRRTLFFAARARVLAAHRQQEKLTIIRDELRRLSQPEE</sequence>
<feature type="region of interest" description="Disordered" evidence="1">
    <location>
        <begin position="1"/>
        <end position="31"/>
    </location>
</feature>
<dbReference type="Proteomes" id="UP000475582">
    <property type="component" value="Unassembled WGS sequence"/>
</dbReference>
<dbReference type="AlphaFoldDB" id="A0A6L6PT54"/>
<dbReference type="EMBL" id="WNKY01000102">
    <property type="protein sequence ID" value="MTV42014.1"/>
    <property type="molecule type" value="Genomic_DNA"/>
</dbReference>
<evidence type="ECO:0000313" key="2">
    <source>
        <dbReference type="EMBL" id="MTV42014.1"/>
    </source>
</evidence>
<proteinExistence type="predicted"/>
<reference evidence="2 3" key="1">
    <citation type="submission" date="2019-11" db="EMBL/GenBank/DDBJ databases">
        <title>Type strains purchased from KCTC, JCM and DSMZ.</title>
        <authorList>
            <person name="Lu H."/>
        </authorList>
    </citation>
    <scope>NUCLEOTIDE SEQUENCE [LARGE SCALE GENOMIC DNA]</scope>
    <source>
        <strain evidence="2 3">KCTC 22382</strain>
    </source>
</reference>
<comment type="caution">
    <text evidence="2">The sequence shown here is derived from an EMBL/GenBank/DDBJ whole genome shotgun (WGS) entry which is preliminary data.</text>
</comment>
<dbReference type="RefSeq" id="WP_155468446.1">
    <property type="nucleotide sequence ID" value="NZ_WNKY01000102.1"/>
</dbReference>
<gene>
    <name evidence="2" type="ORF">GM676_31175</name>
</gene>
<organism evidence="2 3">
    <name type="scientific">Duganella radicis</name>
    <dbReference type="NCBI Taxonomy" id="551988"/>
    <lineage>
        <taxon>Bacteria</taxon>
        <taxon>Pseudomonadati</taxon>
        <taxon>Pseudomonadota</taxon>
        <taxon>Betaproteobacteria</taxon>
        <taxon>Burkholderiales</taxon>
        <taxon>Oxalobacteraceae</taxon>
        <taxon>Telluria group</taxon>
        <taxon>Duganella</taxon>
    </lineage>
</organism>
<dbReference type="InterPro" id="IPR053716">
    <property type="entry name" value="Flag_assembly_chemotaxis_eff"/>
</dbReference>
<feature type="compositionally biased region" description="Basic and acidic residues" evidence="1">
    <location>
        <begin position="12"/>
        <end position="29"/>
    </location>
</feature>
<keyword evidence="3" id="KW-1185">Reference proteome</keyword>
<accession>A0A6L6PT54</accession>
<protein>
    <submittedName>
        <fullName evidence="2">Uncharacterized protein</fullName>
    </submittedName>
</protein>
<dbReference type="OrthoDB" id="8719938at2"/>